<dbReference type="Proteomes" id="UP000639338">
    <property type="component" value="Unassembled WGS sequence"/>
</dbReference>
<keyword evidence="2 7" id="KW-0963">Cytoplasm</keyword>
<dbReference type="InterPro" id="IPR017364">
    <property type="entry name" value="GEMIN2"/>
</dbReference>
<comment type="subcellular location">
    <subcellularLocation>
        <location evidence="1">Cytoplasm</location>
    </subcellularLocation>
</comment>
<evidence type="ECO:0000256" key="7">
    <source>
        <dbReference type="PIRNR" id="PIRNR038038"/>
    </source>
</evidence>
<dbReference type="PANTHER" id="PTHR12794">
    <property type="entry name" value="GEMIN2"/>
    <property type="match status" value="1"/>
</dbReference>
<gene>
    <name evidence="8" type="ORF">HCN44_004423</name>
</gene>
<dbReference type="InterPro" id="IPR035426">
    <property type="entry name" value="Gemin2/Brr1"/>
</dbReference>
<organism evidence="8 9">
    <name type="scientific">Aphidius gifuensis</name>
    <name type="common">Parasitoid wasp</name>
    <dbReference type="NCBI Taxonomy" id="684658"/>
    <lineage>
        <taxon>Eukaryota</taxon>
        <taxon>Metazoa</taxon>
        <taxon>Ecdysozoa</taxon>
        <taxon>Arthropoda</taxon>
        <taxon>Hexapoda</taxon>
        <taxon>Insecta</taxon>
        <taxon>Pterygota</taxon>
        <taxon>Neoptera</taxon>
        <taxon>Endopterygota</taxon>
        <taxon>Hymenoptera</taxon>
        <taxon>Apocrita</taxon>
        <taxon>Ichneumonoidea</taxon>
        <taxon>Braconidae</taxon>
        <taxon>Aphidiinae</taxon>
        <taxon>Aphidius</taxon>
    </lineage>
</organism>
<evidence type="ECO:0000256" key="5">
    <source>
        <dbReference type="ARBA" id="ARBA00025758"/>
    </source>
</evidence>
<proteinExistence type="inferred from homology"/>
<evidence type="ECO:0000256" key="6">
    <source>
        <dbReference type="ARBA" id="ARBA00047179"/>
    </source>
</evidence>
<dbReference type="AlphaFoldDB" id="A0A834Y1P9"/>
<dbReference type="Pfam" id="PF04938">
    <property type="entry name" value="SIP1"/>
    <property type="match status" value="1"/>
</dbReference>
<evidence type="ECO:0000256" key="3">
    <source>
        <dbReference type="ARBA" id="ARBA00022664"/>
    </source>
</evidence>
<comment type="caution">
    <text evidence="8">The sequence shown here is derived from an EMBL/GenBank/DDBJ whole genome shotgun (WGS) entry which is preliminary data.</text>
</comment>
<dbReference type="OrthoDB" id="428895at2759"/>
<dbReference type="EMBL" id="JACMRX010000002">
    <property type="protein sequence ID" value="KAF7994951.1"/>
    <property type="molecule type" value="Genomic_DNA"/>
</dbReference>
<keyword evidence="3 7" id="KW-0507">mRNA processing</keyword>
<dbReference type="Gene3D" id="1.20.58.1070">
    <property type="match status" value="1"/>
</dbReference>
<evidence type="ECO:0000256" key="1">
    <source>
        <dbReference type="ARBA" id="ARBA00004496"/>
    </source>
</evidence>
<accession>A0A834Y1P9</accession>
<evidence type="ECO:0000256" key="4">
    <source>
        <dbReference type="ARBA" id="ARBA00023187"/>
    </source>
</evidence>
<comment type="function">
    <text evidence="7">The SMN complex catalyzes the assembly of small nuclear ribonucleoproteins (snRNPs), the building blocks of the spliceosome, and thereby plays an important role in the splicing of cellular pre-mRNAs.</text>
</comment>
<dbReference type="GO" id="GO:0032797">
    <property type="term" value="C:SMN complex"/>
    <property type="evidence" value="ECO:0007669"/>
    <property type="project" value="UniProtKB-UniRule"/>
</dbReference>
<evidence type="ECO:0000256" key="2">
    <source>
        <dbReference type="ARBA" id="ARBA00022490"/>
    </source>
</evidence>
<evidence type="ECO:0000313" key="9">
    <source>
        <dbReference type="Proteomes" id="UP000639338"/>
    </source>
</evidence>
<dbReference type="GO" id="GO:0000387">
    <property type="term" value="P:spliceosomal snRNP assembly"/>
    <property type="evidence" value="ECO:0007669"/>
    <property type="project" value="UniProtKB-UniRule"/>
</dbReference>
<keyword evidence="4 7" id="KW-0508">mRNA splicing</keyword>
<protein>
    <recommendedName>
        <fullName evidence="6 7">Gem-associated protein 2</fullName>
    </recommendedName>
</protein>
<comment type="similarity">
    <text evidence="5 7">Belongs to the gemin-2 family.</text>
</comment>
<dbReference type="PIRSF" id="PIRSF038038">
    <property type="entry name" value="SMN_Gemin2"/>
    <property type="match status" value="1"/>
</dbReference>
<comment type="subunit">
    <text evidence="7">Part of the core SMN complex.</text>
</comment>
<dbReference type="GO" id="GO:0005681">
    <property type="term" value="C:spliceosomal complex"/>
    <property type="evidence" value="ECO:0007669"/>
    <property type="project" value="UniProtKB-UniRule"/>
</dbReference>
<evidence type="ECO:0000313" key="8">
    <source>
        <dbReference type="EMBL" id="KAF7994951.1"/>
    </source>
</evidence>
<dbReference type="GO" id="GO:0000245">
    <property type="term" value="P:spliceosomal complex assembly"/>
    <property type="evidence" value="ECO:0007669"/>
    <property type="project" value="UniProtKB-UniRule"/>
</dbReference>
<sequence>MNDLFRTAAFHVGEIDDDIDLTNPPMSSDDYIKRVIIEARNCDDIVVAKIDESKLKRPTLNITPLAGCIEAPESLNPSLEWQNYQVSDFSDVRLNFARVKAERQELRPMPLTSEKIPYTTDANGWINFCLGSKDESKSSNPPTLDIILGMNQPIVEKVLEYLVDEIDCKKYVSTNMGLWIYALLAAIELPLDPSVCSCLRTLARACSIARSKLTTNDSQQVATLNLLICLVARYFRQLDLADP</sequence>
<keyword evidence="9" id="KW-1185">Reference proteome</keyword>
<name>A0A834Y1P9_APHGI</name>
<reference evidence="8 9" key="1">
    <citation type="submission" date="2020-08" db="EMBL/GenBank/DDBJ databases">
        <title>Aphidius gifuensis genome sequencing and assembly.</title>
        <authorList>
            <person name="Du Z."/>
        </authorList>
    </citation>
    <scope>NUCLEOTIDE SEQUENCE [LARGE SCALE GENOMIC DNA]</scope>
    <source>
        <strain evidence="8">YNYX2018</strain>
        <tissue evidence="8">Adults</tissue>
    </source>
</reference>
<dbReference type="PANTHER" id="PTHR12794:SF0">
    <property type="entry name" value="GEM-ASSOCIATED PROTEIN 2"/>
    <property type="match status" value="1"/>
</dbReference>